<keyword evidence="4 7" id="KW-0812">Transmembrane</keyword>
<dbReference type="SUPFAM" id="SSF53448">
    <property type="entry name" value="Nucleotide-diphospho-sugar transferases"/>
    <property type="match status" value="1"/>
</dbReference>
<evidence type="ECO:0000256" key="3">
    <source>
        <dbReference type="ARBA" id="ARBA00022679"/>
    </source>
</evidence>
<dbReference type="EC" id="2.4.-.-" evidence="8"/>
<dbReference type="PANTHER" id="PTHR43867:SF2">
    <property type="entry name" value="CELLULOSE SYNTHASE CATALYTIC SUBUNIT A [UDP-FORMING]"/>
    <property type="match status" value="1"/>
</dbReference>
<dbReference type="Proteomes" id="UP001300261">
    <property type="component" value="Unassembled WGS sequence"/>
</dbReference>
<keyword evidence="2 8" id="KW-0328">Glycosyltransferase</keyword>
<dbReference type="PANTHER" id="PTHR43867">
    <property type="entry name" value="CELLULOSE SYNTHASE CATALYTIC SUBUNIT A [UDP-FORMING]"/>
    <property type="match status" value="1"/>
</dbReference>
<feature type="transmembrane region" description="Helical" evidence="7">
    <location>
        <begin position="519"/>
        <end position="540"/>
    </location>
</feature>
<evidence type="ECO:0000256" key="6">
    <source>
        <dbReference type="ARBA" id="ARBA00023136"/>
    </source>
</evidence>
<keyword evidence="5 7" id="KW-1133">Transmembrane helix</keyword>
<comment type="subcellular location">
    <subcellularLocation>
        <location evidence="1">Membrane</location>
        <topology evidence="1">Multi-pass membrane protein</topology>
    </subcellularLocation>
</comment>
<evidence type="ECO:0000256" key="5">
    <source>
        <dbReference type="ARBA" id="ARBA00022989"/>
    </source>
</evidence>
<evidence type="ECO:0000313" key="9">
    <source>
        <dbReference type="Proteomes" id="UP001300261"/>
    </source>
</evidence>
<comment type="caution">
    <text evidence="8">The sequence shown here is derived from an EMBL/GenBank/DDBJ whole genome shotgun (WGS) entry which is preliminary data.</text>
</comment>
<dbReference type="EMBL" id="JAPEVI010000003">
    <property type="protein sequence ID" value="MCX2723141.1"/>
    <property type="molecule type" value="Genomic_DNA"/>
</dbReference>
<feature type="transmembrane region" description="Helical" evidence="7">
    <location>
        <begin position="75"/>
        <end position="95"/>
    </location>
</feature>
<keyword evidence="6 7" id="KW-0472">Membrane</keyword>
<feature type="transmembrane region" description="Helical" evidence="7">
    <location>
        <begin position="12"/>
        <end position="31"/>
    </location>
</feature>
<evidence type="ECO:0000256" key="4">
    <source>
        <dbReference type="ARBA" id="ARBA00022692"/>
    </source>
</evidence>
<dbReference type="InterPro" id="IPR050321">
    <property type="entry name" value="Glycosyltr_2/OpgH_subfam"/>
</dbReference>
<gene>
    <name evidence="8" type="ORF">ON753_12265</name>
</gene>
<organism evidence="8 9">
    <name type="scientific">Roseibium salinum</name>
    <dbReference type="NCBI Taxonomy" id="1604349"/>
    <lineage>
        <taxon>Bacteria</taxon>
        <taxon>Pseudomonadati</taxon>
        <taxon>Pseudomonadota</taxon>
        <taxon>Alphaproteobacteria</taxon>
        <taxon>Hyphomicrobiales</taxon>
        <taxon>Stappiaceae</taxon>
        <taxon>Roseibium</taxon>
    </lineage>
</organism>
<feature type="transmembrane region" description="Helical" evidence="7">
    <location>
        <begin position="375"/>
        <end position="397"/>
    </location>
</feature>
<accession>A0ABT3R1M1</accession>
<dbReference type="RefSeq" id="WP_265962886.1">
    <property type="nucleotide sequence ID" value="NZ_JAPEVI010000003.1"/>
</dbReference>
<evidence type="ECO:0000313" key="8">
    <source>
        <dbReference type="EMBL" id="MCX2723141.1"/>
    </source>
</evidence>
<keyword evidence="9" id="KW-1185">Reference proteome</keyword>
<dbReference type="Pfam" id="PF13641">
    <property type="entry name" value="Glyco_tranf_2_3"/>
    <property type="match status" value="1"/>
</dbReference>
<reference evidence="8 9" key="1">
    <citation type="journal article" date="2016" name="Int. J. Syst. Evol. Microbiol.">
        <title>Labrenzia salina sp. nov., isolated from the rhizosphere of the halophyte Arthrocnemum macrostachyum.</title>
        <authorList>
            <person name="Camacho M."/>
            <person name="Redondo-Gomez S."/>
            <person name="Rodriguez-Llorente I."/>
            <person name="Rohde M."/>
            <person name="Sproer C."/>
            <person name="Schumann P."/>
            <person name="Klenk H.P."/>
            <person name="Montero-Calasanz M.D.C."/>
        </authorList>
    </citation>
    <scope>NUCLEOTIDE SEQUENCE [LARGE SCALE GENOMIC DNA]</scope>
    <source>
        <strain evidence="8 9">DSM 29163</strain>
    </source>
</reference>
<keyword evidence="3 8" id="KW-0808">Transferase</keyword>
<evidence type="ECO:0000256" key="1">
    <source>
        <dbReference type="ARBA" id="ARBA00004141"/>
    </source>
</evidence>
<dbReference type="InterPro" id="IPR029044">
    <property type="entry name" value="Nucleotide-diphossugar_trans"/>
</dbReference>
<feature type="transmembrane region" description="Helical" evidence="7">
    <location>
        <begin position="38"/>
        <end position="55"/>
    </location>
</feature>
<feature type="transmembrane region" description="Helical" evidence="7">
    <location>
        <begin position="483"/>
        <end position="507"/>
    </location>
</feature>
<name>A0ABT3R1M1_9HYPH</name>
<evidence type="ECO:0000256" key="2">
    <source>
        <dbReference type="ARBA" id="ARBA00022676"/>
    </source>
</evidence>
<dbReference type="GO" id="GO:0016757">
    <property type="term" value="F:glycosyltransferase activity"/>
    <property type="evidence" value="ECO:0007669"/>
    <property type="project" value="UniProtKB-KW"/>
</dbReference>
<feature type="transmembrane region" description="Helical" evidence="7">
    <location>
        <begin position="417"/>
        <end position="437"/>
    </location>
</feature>
<dbReference type="Gene3D" id="3.90.550.10">
    <property type="entry name" value="Spore Coat Polysaccharide Biosynthesis Protein SpsA, Chain A"/>
    <property type="match status" value="1"/>
</dbReference>
<protein>
    <submittedName>
        <fullName evidence="8">Glycosyltransferase</fullName>
        <ecNumber evidence="8">2.4.-.-</ecNumber>
    </submittedName>
</protein>
<dbReference type="CDD" id="cd06421">
    <property type="entry name" value="CESA_CelA_like"/>
    <property type="match status" value="1"/>
</dbReference>
<evidence type="ECO:0000256" key="7">
    <source>
        <dbReference type="SAM" id="Phobius"/>
    </source>
</evidence>
<proteinExistence type="predicted"/>
<sequence length="658" mass="73900">MFPLLYLSDTASSIMQINLVLAIGMVVPLLLSPRNNLHRALLFGACGVLTIRYLHWRASETLAPFGLTLDCLASWSFFAIELGAALSSLSAFVILSRVRERKQEADRQANWWQGEAPRVAVLIPTYNEDREVLERTIVGALALDYPNFVIYVLDDSRRDWLEDYCASQAVRYFRRSDNAGAKAGNMNHALGRITETGEVPDFVAVLDADFVPHSNFLTRTVALLQEEAVGLVQTPQHFFNADPIQHNLGLSRSYPDEQRFFFDHIQPSRDAWDIAFCCGTSSVIRWSALEAIGGFPTESVTEDFLLSLCLKNAGYRSVYLNEALTEGLAPEGLREYITQRARWCLGQMQIARSKLGPFSRNNLGLADRWSVVDSVLFWSTTFPFRIAVLFFPLLYWYFNILVVEATLPEVLRYFGVYYLWILITLNFISGGLVVPVVNDISQLLGAVPITRAAYSGLFFARDRPFSVTAKGGNRSRVIVQWQLIVFFGALFLVTLTGMVLAIASDLFVFDDSGQSKVVIMFWTFYNLLVLGVTILVCIELPRRELHLGDRPERTYLRTAEGRVRVWIVGLTQNSVRIRGASVADDVPVEIEIEGVGPVRAVVTTPNVDGARLLLEPTPEQYQDLLKRFYTTGDVPSVTSTRYSALIADLARRLSRPQS</sequence>
<dbReference type="InterPro" id="IPR003919">
    <property type="entry name" value="Cell_synth_A"/>
</dbReference>
<dbReference type="PRINTS" id="PR01439">
    <property type="entry name" value="CELLSNTHASEA"/>
</dbReference>